<dbReference type="PANTHER" id="PTHR11586:SF37">
    <property type="entry name" value="TRNA-BINDING DOMAIN-CONTAINING PROTEIN"/>
    <property type="match status" value="1"/>
</dbReference>
<keyword evidence="1 3" id="KW-0820">tRNA-binding</keyword>
<evidence type="ECO:0000256" key="2">
    <source>
        <dbReference type="ARBA" id="ARBA00022884"/>
    </source>
</evidence>
<protein>
    <recommendedName>
        <fullName evidence="4">tRNA-binding domain-containing protein</fullName>
    </recommendedName>
</protein>
<dbReference type="EMBL" id="MFJC01000044">
    <property type="protein sequence ID" value="OGG08855.1"/>
    <property type="molecule type" value="Genomic_DNA"/>
</dbReference>
<reference evidence="5 6" key="1">
    <citation type="journal article" date="2016" name="Nat. Commun.">
        <title>Thousands of microbial genomes shed light on interconnected biogeochemical processes in an aquifer system.</title>
        <authorList>
            <person name="Anantharaman K."/>
            <person name="Brown C.T."/>
            <person name="Hug L.A."/>
            <person name="Sharon I."/>
            <person name="Castelle C.J."/>
            <person name="Probst A.J."/>
            <person name="Thomas B.C."/>
            <person name="Singh A."/>
            <person name="Wilkins M.J."/>
            <person name="Karaoz U."/>
            <person name="Brodie E.L."/>
            <person name="Williams K.H."/>
            <person name="Hubbard S.S."/>
            <person name="Banfield J.F."/>
        </authorList>
    </citation>
    <scope>NUCLEOTIDE SEQUENCE [LARGE SCALE GENOMIC DNA]</scope>
</reference>
<sequence length="133" mass="14289">MTDTSNTISIDDFAKIEIRVGKVKEAVNVDGSNKLILLTVNFGPSASLDKTQGKGLGLKTIYTGVRGYGYTPEDFLGKQFLFVTNLKPRQMPGGESQGMILAVDGLEMAFGEHGDKKPIFIPADGLPIGAKIR</sequence>
<comment type="caution">
    <text evidence="5">The sequence shown here is derived from an EMBL/GenBank/DDBJ whole genome shotgun (WGS) entry which is preliminary data.</text>
</comment>
<evidence type="ECO:0000256" key="1">
    <source>
        <dbReference type="ARBA" id="ARBA00022555"/>
    </source>
</evidence>
<dbReference type="InterPro" id="IPR002547">
    <property type="entry name" value="tRNA-bd_dom"/>
</dbReference>
<gene>
    <name evidence="5" type="ORF">A2154_02160</name>
</gene>
<proteinExistence type="predicted"/>
<organism evidence="5 6">
    <name type="scientific">Candidatus Gottesmanbacteria bacterium RBG_16_43_7</name>
    <dbReference type="NCBI Taxonomy" id="1798373"/>
    <lineage>
        <taxon>Bacteria</taxon>
        <taxon>Candidatus Gottesmaniibacteriota</taxon>
    </lineage>
</organism>
<accession>A0A1F5Z916</accession>
<dbReference type="SUPFAM" id="SSF50249">
    <property type="entry name" value="Nucleic acid-binding proteins"/>
    <property type="match status" value="1"/>
</dbReference>
<evidence type="ECO:0000256" key="3">
    <source>
        <dbReference type="PROSITE-ProRule" id="PRU00209"/>
    </source>
</evidence>
<evidence type="ECO:0000313" key="6">
    <source>
        <dbReference type="Proteomes" id="UP000176854"/>
    </source>
</evidence>
<dbReference type="Proteomes" id="UP000176854">
    <property type="component" value="Unassembled WGS sequence"/>
</dbReference>
<dbReference type="AlphaFoldDB" id="A0A1F5Z916"/>
<dbReference type="PROSITE" id="PS50886">
    <property type="entry name" value="TRBD"/>
    <property type="match status" value="1"/>
</dbReference>
<dbReference type="Pfam" id="PF01588">
    <property type="entry name" value="tRNA_bind"/>
    <property type="match status" value="1"/>
</dbReference>
<name>A0A1F5Z916_9BACT</name>
<dbReference type="PANTHER" id="PTHR11586">
    <property type="entry name" value="TRNA-AMINOACYLATION COFACTOR ARC1 FAMILY MEMBER"/>
    <property type="match status" value="1"/>
</dbReference>
<keyword evidence="2 3" id="KW-0694">RNA-binding</keyword>
<feature type="domain" description="TRNA-binding" evidence="4">
    <location>
        <begin position="12"/>
        <end position="133"/>
    </location>
</feature>
<dbReference type="InterPro" id="IPR051270">
    <property type="entry name" value="Tyrosine-tRNA_ligase_regulator"/>
</dbReference>
<evidence type="ECO:0000313" key="5">
    <source>
        <dbReference type="EMBL" id="OGG08855.1"/>
    </source>
</evidence>
<dbReference type="STRING" id="1798373.A2154_02160"/>
<dbReference type="InterPro" id="IPR012340">
    <property type="entry name" value="NA-bd_OB-fold"/>
</dbReference>
<evidence type="ECO:0000259" key="4">
    <source>
        <dbReference type="PROSITE" id="PS50886"/>
    </source>
</evidence>
<dbReference type="Gene3D" id="2.40.50.140">
    <property type="entry name" value="Nucleic acid-binding proteins"/>
    <property type="match status" value="1"/>
</dbReference>
<dbReference type="GO" id="GO:0000049">
    <property type="term" value="F:tRNA binding"/>
    <property type="evidence" value="ECO:0007669"/>
    <property type="project" value="UniProtKB-UniRule"/>
</dbReference>